<evidence type="ECO:0000256" key="1">
    <source>
        <dbReference type="ARBA" id="ARBA00004430"/>
    </source>
</evidence>
<feature type="compositionally biased region" description="Gly residues" evidence="2">
    <location>
        <begin position="1028"/>
        <end position="1038"/>
    </location>
</feature>
<dbReference type="SUPFAM" id="SSF52047">
    <property type="entry name" value="RNI-like"/>
    <property type="match status" value="1"/>
</dbReference>
<dbReference type="Proteomes" id="UP000722791">
    <property type="component" value="Unassembled WGS sequence"/>
</dbReference>
<feature type="region of interest" description="Disordered" evidence="2">
    <location>
        <begin position="323"/>
        <end position="369"/>
    </location>
</feature>
<protein>
    <submittedName>
        <fullName evidence="3">Uncharacterized protein</fullName>
    </submittedName>
</protein>
<feature type="compositionally biased region" description="Low complexity" evidence="2">
    <location>
        <begin position="232"/>
        <end position="249"/>
    </location>
</feature>
<comment type="caution">
    <text evidence="3">The sequence shown here is derived from an EMBL/GenBank/DDBJ whole genome shotgun (WGS) entry which is preliminary data.</text>
</comment>
<feature type="region of interest" description="Disordered" evidence="2">
    <location>
        <begin position="1018"/>
        <end position="1046"/>
    </location>
</feature>
<keyword evidence="5" id="KW-1185">Reference proteome</keyword>
<dbReference type="Gene3D" id="3.80.10.10">
    <property type="entry name" value="Ribonuclease Inhibitor"/>
    <property type="match status" value="1"/>
</dbReference>
<evidence type="ECO:0000256" key="2">
    <source>
        <dbReference type="SAM" id="MobiDB-lite"/>
    </source>
</evidence>
<proteinExistence type="predicted"/>
<feature type="compositionally biased region" description="Low complexity" evidence="2">
    <location>
        <begin position="291"/>
        <end position="301"/>
    </location>
</feature>
<feature type="region of interest" description="Disordered" evidence="2">
    <location>
        <begin position="1355"/>
        <end position="1395"/>
    </location>
</feature>
<dbReference type="EMBL" id="BNCP01000032">
    <property type="protein sequence ID" value="GIL85181.1"/>
    <property type="molecule type" value="Genomic_DNA"/>
</dbReference>
<dbReference type="EMBL" id="BNCQ01000021">
    <property type="protein sequence ID" value="GIM06525.1"/>
    <property type="molecule type" value="Genomic_DNA"/>
</dbReference>
<comment type="subcellular location">
    <subcellularLocation>
        <location evidence="1">Cytoplasm</location>
        <location evidence="1">Cytoskeleton</location>
        <location evidence="1">Cilium axoneme</location>
    </subcellularLocation>
</comment>
<organism evidence="3 5">
    <name type="scientific">Volvox reticuliferus</name>
    <dbReference type="NCBI Taxonomy" id="1737510"/>
    <lineage>
        <taxon>Eukaryota</taxon>
        <taxon>Viridiplantae</taxon>
        <taxon>Chlorophyta</taxon>
        <taxon>core chlorophytes</taxon>
        <taxon>Chlorophyceae</taxon>
        <taxon>CS clade</taxon>
        <taxon>Chlamydomonadales</taxon>
        <taxon>Volvocaceae</taxon>
        <taxon>Volvox</taxon>
    </lineage>
</organism>
<feature type="compositionally biased region" description="Basic and acidic residues" evidence="2">
    <location>
        <begin position="1366"/>
        <end position="1381"/>
    </location>
</feature>
<feature type="region of interest" description="Disordered" evidence="2">
    <location>
        <begin position="388"/>
        <end position="411"/>
    </location>
</feature>
<reference evidence="3" key="1">
    <citation type="journal article" date="2021" name="Proc. Natl. Acad. Sci. U.S.A.">
        <title>Three genomes in the algal genus Volvox reveal the fate of a haploid sex-determining region after a transition to homothallism.</title>
        <authorList>
            <person name="Yamamoto K."/>
            <person name="Hamaji T."/>
            <person name="Kawai-Toyooka H."/>
            <person name="Matsuzaki R."/>
            <person name="Takahashi F."/>
            <person name="Nishimura Y."/>
            <person name="Kawachi M."/>
            <person name="Noguchi H."/>
            <person name="Minakuchi Y."/>
            <person name="Umen J.G."/>
            <person name="Toyoda A."/>
            <person name="Nozaki H."/>
        </authorList>
    </citation>
    <scope>NUCLEOTIDE SEQUENCE</scope>
    <source>
        <strain evidence="4">NIES-3785</strain>
        <strain evidence="3">NIES-3786</strain>
    </source>
</reference>
<gene>
    <name evidence="3" type="ORF">Vretifemale_13766</name>
    <name evidence="4" type="ORF">Vretimale_10825</name>
</gene>
<feature type="region of interest" description="Disordered" evidence="2">
    <location>
        <begin position="210"/>
        <end position="255"/>
    </location>
</feature>
<feature type="compositionally biased region" description="Polar residues" evidence="2">
    <location>
        <begin position="1018"/>
        <end position="1027"/>
    </location>
</feature>
<sequence length="1395" mass="148133">MQNRECTPFILLSEASTLKKWQSVCSYAIINQFQAVAAAMALHPVATASAVQLAASSSSDLGPLVLKALQWSSSELPLLRNLRPLGSARRDDVDLTEYLWEATEDRADKSWKAAPPQCLRTGRPSPRPPHRLSPRLASSPSVNLQSPEDAALVAWGSPGRDSNSTNEKCNGSIPQARPASCEAAAAAMITTAPAATPPFAGAITAAGCPPDIGDNRQMPTPAVTELTGAQGGTKQQERQQQQGRPAAARTSMESMDVRNCGSLAMGSADMDSALLDGQGGRTQEHGRQKSRQTQQQQQQGSQRWDCIMATQLQLTELPCLAASQKQEQQNPRRAHPEERQQQKWEQQKQQEQRGVPWPHEPCDIIDRAGQPPARQLGLRHEQRVVGCPVREEEQQQQQREPETAQPNEALQGRMPLPTAALSADGADVSADSLSDAAAGSDMIATGSAGDEGKEAMKNPGGDEPGPFPGGDEPGPFPGGDGAIAPTPHPSVVPTQSTCRAASPASVQPCADNAGPARVANCTTGNGLGAILTLGHPGEEGAVGAMPLISARQENSEGPSRLTSKPLQVPAAEPLRPEAAESPEAVAVPQPPPPRPALFDVLRMLPAHVVWRNLLSRIGVREACALRLLSRDWDEQVRNEWGVTLRLVLGADCVRELRRRVEGGFPQSFAARYTAVSRLHVLHRRIERTIFPNTRTVGSSGLLEVPPVVVDDAPPLAWVLQTLVGEVGSRLRRLHVSSDSTAVSELDLELISVLVPNLEELVIRFDCHEQPAPALGALGALQRLRRLAIKLGNEKLYYDPRPELMVQSLDSLTGLRCLSLELTASSLPLPGRALEHLTGLRLAVVFRGYSAGMESEQLRGLVSELGHLTALRALAVPDGYRGIDGDLLRAASMVLPSLTTLLMPRLSVTRDELAALARLPMLQHVTLGSVDIAPDADYEDLLLCNDNLHAKPRLRFMATWRSFHDAEGHAPAVNATATATAAAAASSTWYEMASGSSSWSDSHMDAYFVSHVGGNDISENSGVESNCDGNGGGGGGGGSSSSSSRGGVLRSMASWRQLVLCGEQRMEALVAAGPLPPGLRELRVEQLQWPRGSRADDMTLRSIHTLLSFCADVADLPYAAVHLSLEALSGAATATFLNPASEGRGVGSSAVEAAELAAAVAAGGSGAGGSRRPSGCSCVRDVVLTSCSVLGQVPGLKTLRWWGLLPLLAHLDAAGISQALGNLQQVSELEILGGLRGAHPSSSPLFLLHLARGLEAMPRLRRLKLTSTVPHNDALAQGLPGFLVALRRPLRVEVGFVTYEDAAALRNLMARSAAAAVIGAARDGDGRRGEADAAGSIVNDGNNGWATVLAWDESSSSGRGGDSSGHLVHDEPSCYDGWERGDGLWWRPEEGEDDEA</sequence>
<feature type="region of interest" description="Disordered" evidence="2">
    <location>
        <begin position="110"/>
        <end position="147"/>
    </location>
</feature>
<evidence type="ECO:0000313" key="5">
    <source>
        <dbReference type="Proteomes" id="UP000747110"/>
    </source>
</evidence>
<dbReference type="GO" id="GO:0005930">
    <property type="term" value="C:axoneme"/>
    <property type="evidence" value="ECO:0007669"/>
    <property type="project" value="UniProtKB-SubCell"/>
</dbReference>
<evidence type="ECO:0000313" key="4">
    <source>
        <dbReference type="EMBL" id="GIM06525.1"/>
    </source>
</evidence>
<feature type="region of interest" description="Disordered" evidence="2">
    <location>
        <begin position="271"/>
        <end position="301"/>
    </location>
</feature>
<dbReference type="OrthoDB" id="548053at2759"/>
<dbReference type="Proteomes" id="UP000747110">
    <property type="component" value="Unassembled WGS sequence"/>
</dbReference>
<dbReference type="InterPro" id="IPR032675">
    <property type="entry name" value="LRR_dom_sf"/>
</dbReference>
<name>A0A8J4FPS5_9CHLO</name>
<feature type="region of interest" description="Disordered" evidence="2">
    <location>
        <begin position="442"/>
        <end position="499"/>
    </location>
</feature>
<feature type="compositionally biased region" description="Basic and acidic residues" evidence="2">
    <location>
        <begin position="334"/>
        <end position="351"/>
    </location>
</feature>
<accession>A0A8J4FPS5</accession>
<evidence type="ECO:0000313" key="3">
    <source>
        <dbReference type="EMBL" id="GIL85181.1"/>
    </source>
</evidence>